<dbReference type="Proteomes" id="UP000594342">
    <property type="component" value="Unassembled WGS sequence"/>
</dbReference>
<sequence>MIEFKFACSFGTSCSSAELIRRNNWRSCAYPFDWVFSSLDVIKHCITTDFSLLLDKSQYVDIQIKWNSDQCGHKTYDLNMFNHRDMREEHNYAYLTRCVERLRDLFKSKESKLFVLHFKNNTQEISPQVKNQVLTFANMLKQYTTNFHILTIWNISKARERKHSSDTIGVVNFLSMCSISEDSGMYFTNDLDNQYIDRAINTMYRFIGP</sequence>
<comment type="caution">
    <text evidence="1">The sequence shown here is derived from an EMBL/GenBank/DDBJ whole genome shotgun (WGS) entry which is preliminary data.</text>
</comment>
<evidence type="ECO:0000313" key="1">
    <source>
        <dbReference type="EMBL" id="VBB18829.1"/>
    </source>
</evidence>
<evidence type="ECO:0000313" key="2">
    <source>
        <dbReference type="Proteomes" id="UP000594342"/>
    </source>
</evidence>
<dbReference type="EMBL" id="UPSH01000001">
    <property type="protein sequence ID" value="VBB18829.1"/>
    <property type="molecule type" value="Genomic_DNA"/>
</dbReference>
<dbReference type="InterPro" id="IPR014903">
    <property type="entry name" value="DUF1796"/>
</dbReference>
<organism evidence="1 2">
    <name type="scientific">Yasminevirus sp. GU-2018</name>
    <dbReference type="NCBI Taxonomy" id="2420051"/>
    <lineage>
        <taxon>Viruses</taxon>
        <taxon>Varidnaviria</taxon>
        <taxon>Bamfordvirae</taxon>
        <taxon>Nucleocytoviricota</taxon>
        <taxon>Megaviricetes</taxon>
        <taxon>Imitervirales</taxon>
        <taxon>Mimiviridae</taxon>
        <taxon>Klosneuvirinae</taxon>
        <taxon>Yasminevirus</taxon>
        <taxon>Yasminevirus saudimassiliense</taxon>
    </lineage>
</organism>
<keyword evidence="2" id="KW-1185">Reference proteome</keyword>
<reference evidence="1 2" key="1">
    <citation type="submission" date="2018-10" db="EMBL/GenBank/DDBJ databases">
        <authorList>
            <consortium name="IHU Genomes"/>
        </authorList>
    </citation>
    <scope>NUCLEOTIDE SEQUENCE [LARGE SCALE GENOMIC DNA]</scope>
    <source>
        <strain evidence="1 2">A1</strain>
    </source>
</reference>
<protein>
    <submittedName>
        <fullName evidence="1">Uncharacterized protein</fullName>
    </submittedName>
</protein>
<gene>
    <name evidence="1" type="ORF">YASMINEVIRUS_1361</name>
</gene>
<name>A0A5K0U9S1_9VIRU</name>
<proteinExistence type="predicted"/>
<dbReference type="Pfam" id="PF08795">
    <property type="entry name" value="DUF1796"/>
    <property type="match status" value="1"/>
</dbReference>
<accession>A0A5K0U9S1</accession>